<dbReference type="AlphaFoldDB" id="A0A1U9JX70"/>
<dbReference type="KEGG" id="phn:PAEH1_00390"/>
<evidence type="ECO:0000313" key="1">
    <source>
        <dbReference type="EMBL" id="AQS50385.1"/>
    </source>
</evidence>
<proteinExistence type="predicted"/>
<organism evidence="1 2">
    <name type="scientific">Paenalcaligenes hominis</name>
    <dbReference type="NCBI Taxonomy" id="643674"/>
    <lineage>
        <taxon>Bacteria</taxon>
        <taxon>Pseudomonadati</taxon>
        <taxon>Pseudomonadota</taxon>
        <taxon>Betaproteobacteria</taxon>
        <taxon>Burkholderiales</taxon>
        <taxon>Alcaligenaceae</taxon>
        <taxon>Paenalcaligenes</taxon>
    </lineage>
</organism>
<dbReference type="OrthoDB" id="6901938at2"/>
<dbReference type="Proteomes" id="UP000189369">
    <property type="component" value="Chromosome"/>
</dbReference>
<name>A0A1U9JX70_9BURK</name>
<sequence>MSQAKFAQERHVLKLAQPLLKKLYGEFEVDPSQSDRPDAAIWVCRPRKQVESTGRAFSVGIEITTVDKEEPLAYINGAHALTHSEIESSIDIVIPKTYVYDGALKKQNKYEEYAEGNTFKEIILVCFSQVLRVSDPFFKQCVAGWSAYLLTKASFPFEKVVFVDTKEGTAVQVYDARRPVWQPPTAECATQMVRGVTDFYHFVAPIQR</sequence>
<dbReference type="EMBL" id="CP019697">
    <property type="protein sequence ID" value="AQS50385.1"/>
    <property type="molecule type" value="Genomic_DNA"/>
</dbReference>
<gene>
    <name evidence="1" type="ORF">PAEH1_00390</name>
</gene>
<protein>
    <submittedName>
        <fullName evidence="1">Uncharacterized protein</fullName>
    </submittedName>
</protein>
<accession>A0A1U9JX70</accession>
<dbReference type="STRING" id="643674.PAEH1_00390"/>
<reference evidence="1 2" key="1">
    <citation type="submission" date="2017-01" db="EMBL/GenBank/DDBJ databases">
        <title>Complete Genome Sequence of Paenalcaligenes hominis, Isolated from a paraplegic Patient with neurogenic bladder.</title>
        <authorList>
            <person name="Mukhopadhyay R."/>
            <person name="Joaquin J."/>
            <person name="Hogue R."/>
            <person name="Kilaru A."/>
            <person name="Jospin G."/>
            <person name="Mars K."/>
            <person name="Eisen J.A."/>
            <person name="Chaturvedi V."/>
        </authorList>
    </citation>
    <scope>NUCLEOTIDE SEQUENCE [LARGE SCALE GENOMIC DNA]</scope>
    <source>
        <strain evidence="1 2">15S00501</strain>
    </source>
</reference>
<evidence type="ECO:0000313" key="2">
    <source>
        <dbReference type="Proteomes" id="UP000189369"/>
    </source>
</evidence>